<proteinExistence type="predicted"/>
<name>A0AAD5RDX6_PARTN</name>
<dbReference type="EMBL" id="JAHQIW010007412">
    <property type="protein sequence ID" value="KAJ1374201.1"/>
    <property type="molecule type" value="Genomic_DNA"/>
</dbReference>
<keyword evidence="2" id="KW-1185">Reference proteome</keyword>
<protein>
    <submittedName>
        <fullName evidence="1">Uncharacterized protein</fullName>
    </submittedName>
</protein>
<evidence type="ECO:0000313" key="1">
    <source>
        <dbReference type="EMBL" id="KAJ1374201.1"/>
    </source>
</evidence>
<evidence type="ECO:0000313" key="2">
    <source>
        <dbReference type="Proteomes" id="UP001196413"/>
    </source>
</evidence>
<dbReference type="Proteomes" id="UP001196413">
    <property type="component" value="Unassembled WGS sequence"/>
</dbReference>
<gene>
    <name evidence="1" type="ORF">KIN20_036834</name>
</gene>
<reference evidence="1" key="1">
    <citation type="submission" date="2021-06" db="EMBL/GenBank/DDBJ databases">
        <title>Parelaphostrongylus tenuis whole genome reference sequence.</title>
        <authorList>
            <person name="Garwood T.J."/>
            <person name="Larsen P.A."/>
            <person name="Fountain-Jones N.M."/>
            <person name="Garbe J.R."/>
            <person name="Macchietto M.G."/>
            <person name="Kania S.A."/>
            <person name="Gerhold R.W."/>
            <person name="Richards J.E."/>
            <person name="Wolf T.M."/>
        </authorList>
    </citation>
    <scope>NUCLEOTIDE SEQUENCE</scope>
    <source>
        <strain evidence="1">MNPRO001-30</strain>
        <tissue evidence="1">Meninges</tissue>
    </source>
</reference>
<sequence>MANEAAYKINGAWIHSYVTKEWGSNKESQADRAEIDASEIVEDDQFAFDAKPY</sequence>
<comment type="caution">
    <text evidence="1">The sequence shown here is derived from an EMBL/GenBank/DDBJ whole genome shotgun (WGS) entry which is preliminary data.</text>
</comment>
<accession>A0AAD5RDX6</accession>
<organism evidence="1 2">
    <name type="scientific">Parelaphostrongylus tenuis</name>
    <name type="common">Meningeal worm</name>
    <dbReference type="NCBI Taxonomy" id="148309"/>
    <lineage>
        <taxon>Eukaryota</taxon>
        <taxon>Metazoa</taxon>
        <taxon>Ecdysozoa</taxon>
        <taxon>Nematoda</taxon>
        <taxon>Chromadorea</taxon>
        <taxon>Rhabditida</taxon>
        <taxon>Rhabditina</taxon>
        <taxon>Rhabditomorpha</taxon>
        <taxon>Strongyloidea</taxon>
        <taxon>Metastrongylidae</taxon>
        <taxon>Parelaphostrongylus</taxon>
    </lineage>
</organism>
<dbReference type="AlphaFoldDB" id="A0AAD5RDX6"/>